<name>A0ABR0F206_ZASCE</name>
<evidence type="ECO:0000313" key="2">
    <source>
        <dbReference type="Proteomes" id="UP001305779"/>
    </source>
</evidence>
<dbReference type="PANTHER" id="PTHR48312:SF1">
    <property type="entry name" value="SULFOTRANSFERASE"/>
    <property type="match status" value="1"/>
</dbReference>
<sequence>MARHRSHLFFRYLSTHPDLEPVYHPFMDAFMFGPERITRLTKNSAARKTDLETELSTATYDRAETDLLRRATGANEKVRSQCHYLPNADALSQGRILLANEHCQMIVKQDIVFSLVRGPSPVTMPANPTVIPESIFQSILPVFVIRSPLHVIPSIYASSIATMALSPSDEDWKILTGIVTQRLLFDHFRTALNRTPVVIDGDDLVWRTEEVRRGLSKALSIDPAGLSDTWEPLPKELQHPNPLIQAFTSTINTSTGIERSESGPPPELPLDVVVSQWADLYGADIARGLKVQVEENMPHYLHLRGFKGVLQTDRVVNSLAPSGTIVTADQPSFPRTDLTFI</sequence>
<dbReference type="PANTHER" id="PTHR48312">
    <property type="match status" value="1"/>
</dbReference>
<dbReference type="InterPro" id="IPR027417">
    <property type="entry name" value="P-loop_NTPase"/>
</dbReference>
<comment type="caution">
    <text evidence="1">The sequence shown here is derived from an EMBL/GenBank/DDBJ whole genome shotgun (WGS) entry which is preliminary data.</text>
</comment>
<dbReference type="Proteomes" id="UP001305779">
    <property type="component" value="Unassembled WGS sequence"/>
</dbReference>
<gene>
    <name evidence="1" type="ORF">PRZ48_001460</name>
</gene>
<organism evidence="1 2">
    <name type="scientific">Zasmidium cellare</name>
    <name type="common">Wine cellar mold</name>
    <name type="synonym">Racodium cellare</name>
    <dbReference type="NCBI Taxonomy" id="395010"/>
    <lineage>
        <taxon>Eukaryota</taxon>
        <taxon>Fungi</taxon>
        <taxon>Dikarya</taxon>
        <taxon>Ascomycota</taxon>
        <taxon>Pezizomycotina</taxon>
        <taxon>Dothideomycetes</taxon>
        <taxon>Dothideomycetidae</taxon>
        <taxon>Mycosphaerellales</taxon>
        <taxon>Mycosphaerellaceae</taxon>
        <taxon>Zasmidium</taxon>
    </lineage>
</organism>
<proteinExistence type="predicted"/>
<keyword evidence="2" id="KW-1185">Reference proteome</keyword>
<dbReference type="SUPFAM" id="SSF52540">
    <property type="entry name" value="P-loop containing nucleoside triphosphate hydrolases"/>
    <property type="match status" value="1"/>
</dbReference>
<protein>
    <submittedName>
        <fullName evidence="1">Uncharacterized protein</fullName>
    </submittedName>
</protein>
<evidence type="ECO:0000313" key="1">
    <source>
        <dbReference type="EMBL" id="KAK4507725.1"/>
    </source>
</evidence>
<reference evidence="1 2" key="1">
    <citation type="journal article" date="2023" name="G3 (Bethesda)">
        <title>A chromosome-level genome assembly of Zasmidium syzygii isolated from banana leaves.</title>
        <authorList>
            <person name="van Westerhoven A.C."/>
            <person name="Mehrabi R."/>
            <person name="Talebi R."/>
            <person name="Steentjes M.B.F."/>
            <person name="Corcolon B."/>
            <person name="Chong P.A."/>
            <person name="Kema G.H.J."/>
            <person name="Seidl M.F."/>
        </authorList>
    </citation>
    <scope>NUCLEOTIDE SEQUENCE [LARGE SCALE GENOMIC DNA]</scope>
    <source>
        <strain evidence="1 2">P124</strain>
    </source>
</reference>
<accession>A0ABR0F206</accession>
<dbReference type="EMBL" id="JAXOVC010000001">
    <property type="protein sequence ID" value="KAK4507725.1"/>
    <property type="molecule type" value="Genomic_DNA"/>
</dbReference>